<feature type="compositionally biased region" description="Basic and acidic residues" evidence="5">
    <location>
        <begin position="376"/>
        <end position="418"/>
    </location>
</feature>
<keyword evidence="8" id="KW-1185">Reference proteome</keyword>
<evidence type="ECO:0000256" key="2">
    <source>
        <dbReference type="ARBA" id="ARBA00005407"/>
    </source>
</evidence>
<feature type="compositionally biased region" description="Gly residues" evidence="5">
    <location>
        <begin position="635"/>
        <end position="656"/>
    </location>
</feature>
<evidence type="ECO:0000313" key="7">
    <source>
        <dbReference type="EMBL" id="KIJ26976.1"/>
    </source>
</evidence>
<comment type="similarity">
    <text evidence="2">Belongs to the ARS2 family.</text>
</comment>
<evidence type="ECO:0000256" key="5">
    <source>
        <dbReference type="SAM" id="MobiDB-lite"/>
    </source>
</evidence>
<protein>
    <recommendedName>
        <fullName evidence="6">C2H2-type domain-containing protein</fullName>
    </recommendedName>
</protein>
<feature type="domain" description="C2H2-type" evidence="6">
    <location>
        <begin position="469"/>
        <end position="493"/>
    </location>
</feature>
<accession>A0A0C9UND6</accession>
<evidence type="ECO:0000259" key="6">
    <source>
        <dbReference type="PROSITE" id="PS50157"/>
    </source>
</evidence>
<evidence type="ECO:0000256" key="3">
    <source>
        <dbReference type="ARBA" id="ARBA00023242"/>
    </source>
</evidence>
<dbReference type="PROSITE" id="PS00028">
    <property type="entry name" value="ZINC_FINGER_C2H2_1"/>
    <property type="match status" value="1"/>
</dbReference>
<dbReference type="AlphaFoldDB" id="A0A0C9UND6"/>
<dbReference type="HOGENOM" id="CLU_009652_0_0_1"/>
<feature type="region of interest" description="Disordered" evidence="5">
    <location>
        <begin position="1"/>
        <end position="120"/>
    </location>
</feature>
<feature type="region of interest" description="Disordered" evidence="5">
    <location>
        <begin position="577"/>
        <end position="695"/>
    </location>
</feature>
<feature type="compositionally biased region" description="Acidic residues" evidence="5">
    <location>
        <begin position="299"/>
        <end position="312"/>
    </location>
</feature>
<keyword evidence="4" id="KW-0862">Zinc</keyword>
<dbReference type="InterPro" id="IPR021933">
    <property type="entry name" value="SERRATE/Ars2_N"/>
</dbReference>
<gene>
    <name evidence="7" type="ORF">M422DRAFT_55259</name>
</gene>
<proteinExistence type="inferred from homology"/>
<dbReference type="InterPro" id="IPR039727">
    <property type="entry name" value="SE/Ars2"/>
</dbReference>
<keyword evidence="4" id="KW-0479">Metal-binding</keyword>
<dbReference type="InterPro" id="IPR007042">
    <property type="entry name" value="SERRATE/Ars2_C"/>
</dbReference>
<keyword evidence="3" id="KW-0539">Nucleus</keyword>
<evidence type="ECO:0000256" key="4">
    <source>
        <dbReference type="PROSITE-ProRule" id="PRU00042"/>
    </source>
</evidence>
<dbReference type="GO" id="GO:0008270">
    <property type="term" value="F:zinc ion binding"/>
    <property type="evidence" value="ECO:0007669"/>
    <property type="project" value="UniProtKB-KW"/>
</dbReference>
<dbReference type="InterPro" id="IPR013087">
    <property type="entry name" value="Znf_C2H2_type"/>
</dbReference>
<feature type="region of interest" description="Disordered" evidence="5">
    <location>
        <begin position="279"/>
        <end position="326"/>
    </location>
</feature>
<name>A0A0C9UND6_SPHS4</name>
<dbReference type="GO" id="GO:0016604">
    <property type="term" value="C:nuclear body"/>
    <property type="evidence" value="ECO:0007669"/>
    <property type="project" value="TreeGrafter"/>
</dbReference>
<organism evidence="7 8">
    <name type="scientific">Sphaerobolus stellatus (strain SS14)</name>
    <dbReference type="NCBI Taxonomy" id="990650"/>
    <lineage>
        <taxon>Eukaryota</taxon>
        <taxon>Fungi</taxon>
        <taxon>Dikarya</taxon>
        <taxon>Basidiomycota</taxon>
        <taxon>Agaricomycotina</taxon>
        <taxon>Agaricomycetes</taxon>
        <taxon>Phallomycetidae</taxon>
        <taxon>Geastrales</taxon>
        <taxon>Sphaerobolaceae</taxon>
        <taxon>Sphaerobolus</taxon>
    </lineage>
</organism>
<dbReference type="GO" id="GO:0031053">
    <property type="term" value="P:primary miRNA processing"/>
    <property type="evidence" value="ECO:0007669"/>
    <property type="project" value="TreeGrafter"/>
</dbReference>
<feature type="region of interest" description="Disordered" evidence="5">
    <location>
        <begin position="183"/>
        <end position="202"/>
    </location>
</feature>
<dbReference type="Pfam" id="PF04959">
    <property type="entry name" value="ARS2"/>
    <property type="match status" value="1"/>
</dbReference>
<keyword evidence="4" id="KW-0863">Zinc-finger</keyword>
<evidence type="ECO:0000313" key="8">
    <source>
        <dbReference type="Proteomes" id="UP000054279"/>
    </source>
</evidence>
<dbReference type="EMBL" id="KN837350">
    <property type="protein sequence ID" value="KIJ26976.1"/>
    <property type="molecule type" value="Genomic_DNA"/>
</dbReference>
<dbReference type="OrthoDB" id="342064at2759"/>
<feature type="compositionally biased region" description="Acidic residues" evidence="5">
    <location>
        <begin position="685"/>
        <end position="695"/>
    </location>
</feature>
<reference evidence="7 8" key="1">
    <citation type="submission" date="2014-06" db="EMBL/GenBank/DDBJ databases">
        <title>Evolutionary Origins and Diversification of the Mycorrhizal Mutualists.</title>
        <authorList>
            <consortium name="DOE Joint Genome Institute"/>
            <consortium name="Mycorrhizal Genomics Consortium"/>
            <person name="Kohler A."/>
            <person name="Kuo A."/>
            <person name="Nagy L.G."/>
            <person name="Floudas D."/>
            <person name="Copeland A."/>
            <person name="Barry K.W."/>
            <person name="Cichocki N."/>
            <person name="Veneault-Fourrey C."/>
            <person name="LaButti K."/>
            <person name="Lindquist E.A."/>
            <person name="Lipzen A."/>
            <person name="Lundell T."/>
            <person name="Morin E."/>
            <person name="Murat C."/>
            <person name="Riley R."/>
            <person name="Ohm R."/>
            <person name="Sun H."/>
            <person name="Tunlid A."/>
            <person name="Henrissat B."/>
            <person name="Grigoriev I.V."/>
            <person name="Hibbett D.S."/>
            <person name="Martin F."/>
        </authorList>
    </citation>
    <scope>NUCLEOTIDE SEQUENCE [LARGE SCALE GENOMIC DNA]</scope>
    <source>
        <strain evidence="7 8">SS14</strain>
    </source>
</reference>
<feature type="compositionally biased region" description="Basic and acidic residues" evidence="5">
    <location>
        <begin position="85"/>
        <end position="98"/>
    </location>
</feature>
<dbReference type="PANTHER" id="PTHR13165">
    <property type="entry name" value="ARSENITE-RESISTANCE PROTEIN 2"/>
    <property type="match status" value="1"/>
</dbReference>
<feature type="compositionally biased region" description="Gly residues" evidence="5">
    <location>
        <begin position="577"/>
        <end position="588"/>
    </location>
</feature>
<dbReference type="Pfam" id="PF12066">
    <property type="entry name" value="SERRATE_Ars2_N"/>
    <property type="match status" value="1"/>
</dbReference>
<feature type="compositionally biased region" description="Basic and acidic residues" evidence="5">
    <location>
        <begin position="47"/>
        <end position="62"/>
    </location>
</feature>
<evidence type="ECO:0000256" key="1">
    <source>
        <dbReference type="ARBA" id="ARBA00004123"/>
    </source>
</evidence>
<dbReference type="Proteomes" id="UP000054279">
    <property type="component" value="Unassembled WGS sequence"/>
</dbReference>
<comment type="subcellular location">
    <subcellularLocation>
        <location evidence="1">Nucleus</location>
    </subcellularLocation>
</comment>
<dbReference type="PANTHER" id="PTHR13165:SF0">
    <property type="entry name" value="SERRATE RNA EFFECTOR MOLECULE HOMOLOG"/>
    <property type="match status" value="1"/>
</dbReference>
<dbReference type="PROSITE" id="PS50157">
    <property type="entry name" value="ZINC_FINGER_C2H2_2"/>
    <property type="match status" value="1"/>
</dbReference>
<sequence>MAAWPPTPTVPSDTPRRSRSRSPRRKDSYSDTPGPDYAPYTGPGGADEDRRTSYGGDYYDRRGRGRSRSPGDEIGRKRRRSPSPYDRDRFDPRPRYNDDYGESQLSPPIPDPASIMTAPPLLPPQIRTLVHTGIHLPEVGAAAIMAGMTRSGRIPMDPNLYQPHPATLRQYAEWFRAFHPKEAKEEDDLDRQAEREAGKKTRDGIRARWEKYKKQHAQKQLEVMFNHHIKFPWFNEKYNPAPEYVNLRNRVRKDGWKGRPEQFLKDIEEGKYDPETQAEADAVETAAENQEIPVGEETNPAEDADAGDEDVNMDSPAKDSNGKQNGKSTIALDLYLEYLRAAYNTCYYCVSVCDHAEELQRKCPKHTRKPLSEAFLQKEKEKKEKEAGEENVEMKDETEEKPKEKERDRDRDRKGEKSDDRWTEWLDNKLGLVINRSLIDPAEHLGKSFEEELHKAVEPFVKQEDEGKYRCKTCNKLFKASAFVEKHVSNKHSELLKSLDDVPFFNNFVLDPHHIQPFSHVPPPMGNTTTQPEAFGLTSAPMQMPPPMGGYYMQPPMVIPGANGMYFDPTVMPGNPWGGAPGGGGGGNRRASGRGGDEPHGARGGGGRLQDRMGGFAGVEGLPPKPNTGHEPAMSGGGPGNGGGGGAGRGRRGGQNGPPPPPPPDAKEDPRAAAGRKVSYHDMDDVAEGDVELMY</sequence>
<feature type="region of interest" description="Disordered" evidence="5">
    <location>
        <begin position="374"/>
        <end position="418"/>
    </location>
</feature>